<dbReference type="STRING" id="1123307.GCA_000380065_00793"/>
<dbReference type="SUPFAM" id="SSF53187">
    <property type="entry name" value="Zn-dependent exopeptidases"/>
    <property type="match status" value="1"/>
</dbReference>
<dbReference type="InterPro" id="IPR012166">
    <property type="entry name" value="Uncharacterised_RocB"/>
</dbReference>
<dbReference type="AlphaFoldDB" id="A0A380KXA5"/>
<dbReference type="Gene3D" id="3.40.630.10">
    <property type="entry name" value="Zn peptidases"/>
    <property type="match status" value="1"/>
</dbReference>
<reference evidence="1" key="1">
    <citation type="submission" date="2018-06" db="EMBL/GenBank/DDBJ databases">
        <authorList>
            <consortium name="Pathogen Informatics"/>
            <person name="Doyle S."/>
        </authorList>
    </citation>
    <scope>NUCLEOTIDE SEQUENCE [LARGE SCALE GENOMIC DNA]</scope>
    <source>
        <strain evidence="1">NCTC13765</strain>
    </source>
</reference>
<dbReference type="Proteomes" id="UP000254634">
    <property type="component" value="Unassembled WGS sequence"/>
</dbReference>
<dbReference type="RefSeq" id="WP_018371481.1">
    <property type="nucleotide sequence ID" value="NZ_UHFR01000005.1"/>
</dbReference>
<name>A0A380KXA5_9STRE</name>
<dbReference type="PANTHER" id="PTHR43808:SF27">
    <property type="entry name" value="PROTEIN ROCB"/>
    <property type="match status" value="1"/>
</dbReference>
<dbReference type="PANTHER" id="PTHR43808">
    <property type="entry name" value="ACETYLORNITHINE DEACETYLASE"/>
    <property type="match status" value="1"/>
</dbReference>
<accession>A0A380KXA5</accession>
<dbReference type="InterPro" id="IPR050072">
    <property type="entry name" value="Peptidase_M20A"/>
</dbReference>
<keyword evidence="2" id="KW-1185">Reference proteome</keyword>
<dbReference type="OrthoDB" id="9815360at2"/>
<protein>
    <submittedName>
        <fullName evidence="1">Peptidase M20</fullName>
    </submittedName>
</protein>
<dbReference type="InterPro" id="IPR002933">
    <property type="entry name" value="Peptidase_M20"/>
</dbReference>
<evidence type="ECO:0000313" key="1">
    <source>
        <dbReference type="EMBL" id="SUN75764.1"/>
    </source>
</evidence>
<dbReference type="GO" id="GO:0016787">
    <property type="term" value="F:hydrolase activity"/>
    <property type="evidence" value="ECO:0007669"/>
    <property type="project" value="InterPro"/>
</dbReference>
<gene>
    <name evidence="1" type="ORF">NCTC13765_00200</name>
</gene>
<organism evidence="1 2">
    <name type="scientific">Streptococcus massiliensis</name>
    <dbReference type="NCBI Taxonomy" id="313439"/>
    <lineage>
        <taxon>Bacteria</taxon>
        <taxon>Bacillati</taxon>
        <taxon>Bacillota</taxon>
        <taxon>Bacilli</taxon>
        <taxon>Lactobacillales</taxon>
        <taxon>Streptococcaceae</taxon>
        <taxon>Streptococcus</taxon>
    </lineage>
</organism>
<dbReference type="Pfam" id="PF01546">
    <property type="entry name" value="Peptidase_M20"/>
    <property type="match status" value="1"/>
</dbReference>
<dbReference type="EMBL" id="UHFR01000005">
    <property type="protein sequence ID" value="SUN75764.1"/>
    <property type="molecule type" value="Genomic_DNA"/>
</dbReference>
<sequence length="539" mass="61643">MKEKIRKIFKESMAIESFTHTSSERDIEAFLDRELGKLPYFKEHPELFGSYAIPHDFYGRAVNWALVKNDTADTVVLFHHHDTVDIEDFGNLRDVALDNDALKQKLADTAPQQAVLDDLASDVWQFGRGSCDMKAALALQLGVLETYSQQKNGHVNLLYLSVGDEESYSQGMRAATELLYDLKQKYQLNYLLAIDSEPFESTRADEKVLHIGTVGKLLPVVVTQGILSHMKEPLTGVNAISLLAKIVEKIDLNPALSDSIYGERSPLPSWSYMRDLKEHYDVSTVLHAAAYLSVLYLEKSPQELMTILQDLSQEAIDEFYSRYRDLQETYGEKKQVARPRLLTYQQLVEECRSKENFTSVKEELDQAARQDLKNGKTYQEITIETIQKLLDFHNQKEALVILAVAPPYYPSMNCRHLQDSPIDIEALISLYQDFLENEGKKLTVEEFFMGICDISYCALEKPVEDYQHVLESLAVPADLYQIDFSKMKDIRIPAVNLGPWGKDLHQISERVYEKDMLETIPNFLLHLLENIELIKKSGK</sequence>
<evidence type="ECO:0000313" key="2">
    <source>
        <dbReference type="Proteomes" id="UP000254634"/>
    </source>
</evidence>
<dbReference type="PIRSF" id="PIRSF010386">
    <property type="entry name" value="RocB"/>
    <property type="match status" value="1"/>
</dbReference>
<proteinExistence type="predicted"/>